<evidence type="ECO:0000313" key="3">
    <source>
        <dbReference type="EMBL" id="MBU5669578.1"/>
    </source>
</evidence>
<organism evidence="3 4">
    <name type="scientific">Peptoniphilus ovalis</name>
    <dbReference type="NCBI Taxonomy" id="2841503"/>
    <lineage>
        <taxon>Bacteria</taxon>
        <taxon>Bacillati</taxon>
        <taxon>Bacillota</taxon>
        <taxon>Tissierellia</taxon>
        <taxon>Tissierellales</taxon>
        <taxon>Peptoniphilaceae</taxon>
        <taxon>Peptoniphilus</taxon>
    </lineage>
</organism>
<dbReference type="SMART" id="SM00507">
    <property type="entry name" value="HNHc"/>
    <property type="match status" value="1"/>
</dbReference>
<keyword evidence="4" id="KW-1185">Reference proteome</keyword>
<dbReference type="RefSeq" id="WP_216549414.1">
    <property type="nucleotide sequence ID" value="NZ_JAHLQO010000004.1"/>
</dbReference>
<dbReference type="EMBL" id="JAHLQO010000004">
    <property type="protein sequence ID" value="MBU5669578.1"/>
    <property type="molecule type" value="Genomic_DNA"/>
</dbReference>
<dbReference type="InterPro" id="IPR052892">
    <property type="entry name" value="NA-targeting_endonuclease"/>
</dbReference>
<keyword evidence="3" id="KW-0540">Nuclease</keyword>
<accession>A0ABS6FHD1</accession>
<dbReference type="CDD" id="cd00085">
    <property type="entry name" value="HNHc"/>
    <property type="match status" value="1"/>
</dbReference>
<proteinExistence type="predicted"/>
<keyword evidence="3" id="KW-0255">Endonuclease</keyword>
<dbReference type="Pfam" id="PF01844">
    <property type="entry name" value="HNH"/>
    <property type="match status" value="1"/>
</dbReference>
<feature type="domain" description="HNH nuclease" evidence="2">
    <location>
        <begin position="242"/>
        <end position="298"/>
    </location>
</feature>
<gene>
    <name evidence="3" type="ORF">KQI68_06955</name>
</gene>
<keyword evidence="1" id="KW-0472">Membrane</keyword>
<feature type="transmembrane region" description="Helical" evidence="1">
    <location>
        <begin position="6"/>
        <end position="25"/>
    </location>
</feature>
<dbReference type="PANTHER" id="PTHR33877:SF1">
    <property type="entry name" value="TYPE IV METHYL-DIRECTED RESTRICTION ENZYME ECOKMCRA"/>
    <property type="match status" value="1"/>
</dbReference>
<keyword evidence="1" id="KW-0812">Transmembrane</keyword>
<protein>
    <submittedName>
        <fullName evidence="3">HNH endonuclease</fullName>
    </submittedName>
</protein>
<dbReference type="InterPro" id="IPR002711">
    <property type="entry name" value="HNH"/>
</dbReference>
<keyword evidence="1" id="KW-1133">Transmembrane helix</keyword>
<reference evidence="3 4" key="1">
    <citation type="submission" date="2021-06" db="EMBL/GenBank/DDBJ databases">
        <authorList>
            <person name="Sun Q."/>
            <person name="Li D."/>
        </authorList>
    </citation>
    <scope>NUCLEOTIDE SEQUENCE [LARGE SCALE GENOMIC DNA]</scope>
    <source>
        <strain evidence="3 4">MSJ-1</strain>
    </source>
</reference>
<sequence length="305" mass="35665">MYIILFLLFTFAVYCLLVAIEYFYFKSEKFILLKGRISTFVQECNELNEHIDNLKDFSNIYNKNDYGNALIEDESIYKFKRDSLHDYSNSDLTYNCSLNICRAARNKPFDYLCKYFNISKDEESLGCFENMLNDFMAIEEGKSILIEKKNIILDSIRNSIPKYILFFSLEKLVYELGFEEIDFSDLYIPKYCFHYISAGGNSSLKTIIELNPGTLDSFINYLDTHIKWRKSIKGQRALMTSKLREQIKKRDDYTCCKCGNSIYLEPNLLLEIDHIIPLSKGGTSEISNLQTLCWRCNRSKGSKIE</sequence>
<dbReference type="GO" id="GO:0004519">
    <property type="term" value="F:endonuclease activity"/>
    <property type="evidence" value="ECO:0007669"/>
    <property type="project" value="UniProtKB-KW"/>
</dbReference>
<evidence type="ECO:0000256" key="1">
    <source>
        <dbReference type="SAM" id="Phobius"/>
    </source>
</evidence>
<name>A0ABS6FHD1_9FIRM</name>
<dbReference type="Proteomes" id="UP000783742">
    <property type="component" value="Unassembled WGS sequence"/>
</dbReference>
<evidence type="ECO:0000313" key="4">
    <source>
        <dbReference type="Proteomes" id="UP000783742"/>
    </source>
</evidence>
<comment type="caution">
    <text evidence="3">The sequence shown here is derived from an EMBL/GenBank/DDBJ whole genome shotgun (WGS) entry which is preliminary data.</text>
</comment>
<keyword evidence="3" id="KW-0378">Hydrolase</keyword>
<dbReference type="PANTHER" id="PTHR33877">
    <property type="entry name" value="SLL1193 PROTEIN"/>
    <property type="match status" value="1"/>
</dbReference>
<evidence type="ECO:0000259" key="2">
    <source>
        <dbReference type="SMART" id="SM00507"/>
    </source>
</evidence>
<dbReference type="InterPro" id="IPR003615">
    <property type="entry name" value="HNH_nuc"/>
</dbReference>